<feature type="transmembrane region" description="Helical" evidence="8">
    <location>
        <begin position="379"/>
        <end position="397"/>
    </location>
</feature>
<feature type="transmembrane region" description="Helical" evidence="8">
    <location>
        <begin position="236"/>
        <end position="257"/>
    </location>
</feature>
<dbReference type="Proteomes" id="UP000281431">
    <property type="component" value="Unassembled WGS sequence"/>
</dbReference>
<evidence type="ECO:0000313" key="9">
    <source>
        <dbReference type="EMBL" id="RQH02687.1"/>
    </source>
</evidence>
<keyword evidence="4 8" id="KW-0812">Transmembrane</keyword>
<feature type="transmembrane region" description="Helical" evidence="8">
    <location>
        <begin position="288"/>
        <end position="309"/>
    </location>
</feature>
<dbReference type="AlphaFoldDB" id="A0A3N6N4J7"/>
<keyword evidence="2" id="KW-0813">Transport</keyword>
<evidence type="ECO:0000256" key="5">
    <source>
        <dbReference type="ARBA" id="ARBA00022989"/>
    </source>
</evidence>
<keyword evidence="3" id="KW-1003">Cell membrane</keyword>
<dbReference type="NCBIfam" id="TIGR00842">
    <property type="entry name" value="bcct"/>
    <property type="match status" value="1"/>
</dbReference>
<feature type="transmembrane region" description="Helical" evidence="8">
    <location>
        <begin position="532"/>
        <end position="552"/>
    </location>
</feature>
<feature type="transmembrane region" description="Helical" evidence="8">
    <location>
        <begin position="102"/>
        <end position="120"/>
    </location>
</feature>
<feature type="transmembrane region" description="Helical" evidence="8">
    <location>
        <begin position="461"/>
        <end position="481"/>
    </location>
</feature>
<dbReference type="Pfam" id="PF02028">
    <property type="entry name" value="BCCT"/>
    <property type="match status" value="1"/>
</dbReference>
<name>A0A3N6N4J7_NATCH</name>
<evidence type="ECO:0000256" key="6">
    <source>
        <dbReference type="ARBA" id="ARBA00023136"/>
    </source>
</evidence>
<comment type="subcellular location">
    <subcellularLocation>
        <location evidence="1">Cell membrane</location>
        <topology evidence="1">Multi-pass membrane protein</topology>
    </subcellularLocation>
</comment>
<gene>
    <name evidence="9" type="ORF">EA472_04430</name>
</gene>
<evidence type="ECO:0000256" key="3">
    <source>
        <dbReference type="ARBA" id="ARBA00022475"/>
    </source>
</evidence>
<dbReference type="PANTHER" id="PTHR30047">
    <property type="entry name" value="HIGH-AFFINITY CHOLINE TRANSPORT PROTEIN-RELATED"/>
    <property type="match status" value="1"/>
</dbReference>
<feature type="transmembrane region" description="Helical" evidence="8">
    <location>
        <begin position="507"/>
        <end position="526"/>
    </location>
</feature>
<feature type="transmembrane region" description="Helical" evidence="8">
    <location>
        <begin position="140"/>
        <end position="160"/>
    </location>
</feature>
<dbReference type="GO" id="GO:0022857">
    <property type="term" value="F:transmembrane transporter activity"/>
    <property type="evidence" value="ECO:0007669"/>
    <property type="project" value="InterPro"/>
</dbReference>
<keyword evidence="5 8" id="KW-1133">Transmembrane helix</keyword>
<evidence type="ECO:0000256" key="1">
    <source>
        <dbReference type="ARBA" id="ARBA00004651"/>
    </source>
</evidence>
<dbReference type="GO" id="GO:0005886">
    <property type="term" value="C:plasma membrane"/>
    <property type="evidence" value="ECO:0007669"/>
    <property type="project" value="UniProtKB-SubCell"/>
</dbReference>
<evidence type="ECO:0000256" key="8">
    <source>
        <dbReference type="SAM" id="Phobius"/>
    </source>
</evidence>
<feature type="transmembrane region" description="Helical" evidence="8">
    <location>
        <begin position="198"/>
        <end position="216"/>
    </location>
</feature>
<organism evidence="9 10">
    <name type="scientific">Natrarchaeobius chitinivorans</name>
    <dbReference type="NCBI Taxonomy" id="1679083"/>
    <lineage>
        <taxon>Archaea</taxon>
        <taxon>Methanobacteriati</taxon>
        <taxon>Methanobacteriota</taxon>
        <taxon>Stenosarchaea group</taxon>
        <taxon>Halobacteria</taxon>
        <taxon>Halobacteriales</taxon>
        <taxon>Natrialbaceae</taxon>
        <taxon>Natrarchaeobius</taxon>
    </lineage>
</organism>
<evidence type="ECO:0000256" key="4">
    <source>
        <dbReference type="ARBA" id="ARBA00022692"/>
    </source>
</evidence>
<feature type="region of interest" description="Disordered" evidence="7">
    <location>
        <begin position="581"/>
        <end position="610"/>
    </location>
</feature>
<accession>A0A3N6N4J7</accession>
<keyword evidence="6 8" id="KW-0472">Membrane</keyword>
<feature type="transmembrane region" description="Helical" evidence="8">
    <location>
        <begin position="47"/>
        <end position="66"/>
    </location>
</feature>
<evidence type="ECO:0000256" key="2">
    <source>
        <dbReference type="ARBA" id="ARBA00022448"/>
    </source>
</evidence>
<dbReference type="InterPro" id="IPR000060">
    <property type="entry name" value="BCCT_transptr"/>
</dbReference>
<dbReference type="PANTHER" id="PTHR30047:SF7">
    <property type="entry name" value="HIGH-AFFINITY CHOLINE TRANSPORT PROTEIN"/>
    <property type="match status" value="1"/>
</dbReference>
<feature type="compositionally biased region" description="Acidic residues" evidence="7">
    <location>
        <begin position="600"/>
        <end position="610"/>
    </location>
</feature>
<dbReference type="EMBL" id="REFZ01000002">
    <property type="protein sequence ID" value="RQH02687.1"/>
    <property type="molecule type" value="Genomic_DNA"/>
</dbReference>
<evidence type="ECO:0000256" key="7">
    <source>
        <dbReference type="SAM" id="MobiDB-lite"/>
    </source>
</evidence>
<proteinExistence type="predicted"/>
<keyword evidence="10" id="KW-1185">Reference proteome</keyword>
<sequence>MTEIEDEDAAGEEPGSLQKELFFPDTDREAGDTNLELLGGYLDIHPVVFPVSIAVIGLFIAVTLLFQPLASLLGLRTDGGELMTAVEAFGAVQAFGTATFDWLLILAMKGAILAVIYFALSKYGRIRIGGVEAEKEFSDFAWLAMLFSAGMGIGLIVFSVSETLWGLQTVPPFFAGTEAGTPEAGQAALVQTFFHWGLAPWGIYALVGLGLAFFSYNRGLPLTFRSIFWPVLGERIYGWPGHVIDILAVFATLFGLATSLGLGAQQATTGVAHVTSEVIGITVPETTMAHVVLIAVITLVATASVAAGLERGVKRLSNLNAYLMVAMLAFLLVAGPTLYLLSGFSSALGTYLSSLVELSLYTGTFAGEDASTWLGNWTFFYWAWWIAWSPFVGMFIARISKGRTIREFVAGVLVVPTLFGVLWFSTLGGSALFAQFDTGGLLTVLNEQGQEAVMYAMLSEYPLGLLTSVLVTVLVMTIFVCSSDSGSLVLENLSSGGKRDVPKAQRIFWAIVEGAIAAVLLIGGGLTAMQAASVATGVPFAVVLIFMCYAIYRGLDREHEILTSNEFQRRREELIDRGEIEIDPAGEGGVTSSGGLVGDITDDDSAVSDD</sequence>
<comment type="caution">
    <text evidence="9">The sequence shown here is derived from an EMBL/GenBank/DDBJ whole genome shotgun (WGS) entry which is preliminary data.</text>
</comment>
<feature type="transmembrane region" description="Helical" evidence="8">
    <location>
        <begin position="321"/>
        <end position="341"/>
    </location>
</feature>
<reference evidence="9 10" key="1">
    <citation type="submission" date="2018-10" db="EMBL/GenBank/DDBJ databases">
        <title>Natrarchaeobius chitinivorans gen. nov., sp. nov., and Natrarchaeobius haloalkaliphilus sp. nov., alkaliphilic, chitin-utilizing haloarchaea from hypersaline alkaline lakes.</title>
        <authorList>
            <person name="Sorokin D.Y."/>
            <person name="Elcheninov A.G."/>
            <person name="Kostrikina N.A."/>
            <person name="Bale N.J."/>
            <person name="Sinninghe Damste J.S."/>
            <person name="Khijniak T.V."/>
            <person name="Kublanov I.V."/>
            <person name="Toshchakov S.V."/>
        </authorList>
    </citation>
    <scope>NUCLEOTIDE SEQUENCE [LARGE SCALE GENOMIC DNA]</scope>
    <source>
        <strain evidence="9 10">AArcht7</strain>
    </source>
</reference>
<feature type="compositionally biased region" description="Gly residues" evidence="7">
    <location>
        <begin position="586"/>
        <end position="597"/>
    </location>
</feature>
<evidence type="ECO:0000313" key="10">
    <source>
        <dbReference type="Proteomes" id="UP000281431"/>
    </source>
</evidence>
<feature type="transmembrane region" description="Helical" evidence="8">
    <location>
        <begin position="409"/>
        <end position="434"/>
    </location>
</feature>
<protein>
    <submittedName>
        <fullName evidence="9">BCCT family transporter</fullName>
    </submittedName>
</protein>